<comment type="similarity">
    <text evidence="1">Belongs to the indoleamine 2,3-dioxygenase family.</text>
</comment>
<name>A0A9W8LZ02_9FUNG</name>
<accession>A0A9W8LZ02</accession>
<dbReference type="PANTHER" id="PTHR28657:SF3">
    <property type="entry name" value="INDOLEAMINE 2,3-DIOXYGENASE"/>
    <property type="match status" value="1"/>
</dbReference>
<dbReference type="EMBL" id="JANBUW010000020">
    <property type="protein sequence ID" value="KAJ2850945.1"/>
    <property type="molecule type" value="Genomic_DNA"/>
</dbReference>
<evidence type="ECO:0000313" key="4">
    <source>
        <dbReference type="EMBL" id="KAJ2850945.1"/>
    </source>
</evidence>
<keyword evidence="5" id="KW-1185">Reference proteome</keyword>
<keyword evidence="3" id="KW-0408">Iron</keyword>
<sequence length="492" mass="54962">MFAKNTASSFKNAQQIAMRGFTKAHHPAASITNASAASNIQTSSVAWTNPNPGSELTVSTKNGFLPRRDPLPVLPSYFEKLDEILHEMPVHKTDGTFGLLHTGRLGACIERELPMYDVEFVFDQRILAALYRDYSVLASAYLLEPCDIQFRLARNYGLARRILPANIAVPLETIARRLNQKPFLEHSTFTFYNYRRKDQEQPISLDNLEPIRKFSGCEKEHNFIVGHVAAAQHTGAIVSASMDILDHARNGKRTEFNQALRQYTNAMSSVNEILAQTLKGCGDYASFRTFLNGCKTQSMFSSGVLFENHSAAHKYLGVAQSSSPIASLSTHLFQLSSLSPRGSLPCADGVDLLRAPNFRSFLNHIDGQARSLAIQSYALRSSESSAEYILSLGQILTYRYRQWANLRDSVPIQSAKDDAAFFEYLDIQTNHVRDIAELISRTHANMDNESLASSLRTRTEAVVHHAEMVRRSLERILDTPEPSPLPVSMIAY</sequence>
<protein>
    <submittedName>
        <fullName evidence="4">Uncharacterized protein</fullName>
    </submittedName>
</protein>
<gene>
    <name evidence="4" type="ORF">IWW36_001469</name>
</gene>
<dbReference type="GO" id="GO:0020037">
    <property type="term" value="F:heme binding"/>
    <property type="evidence" value="ECO:0007669"/>
    <property type="project" value="InterPro"/>
</dbReference>
<dbReference type="GO" id="GO:0019441">
    <property type="term" value="P:L-tryptophan catabolic process to kynurenine"/>
    <property type="evidence" value="ECO:0007669"/>
    <property type="project" value="InterPro"/>
</dbReference>
<comment type="caution">
    <text evidence="4">The sequence shown here is derived from an EMBL/GenBank/DDBJ whole genome shotgun (WGS) entry which is preliminary data.</text>
</comment>
<dbReference type="AlphaFoldDB" id="A0A9W8LZ02"/>
<dbReference type="InterPro" id="IPR037217">
    <property type="entry name" value="Trp/Indoleamine_2_3_dOase-like"/>
</dbReference>
<evidence type="ECO:0000256" key="2">
    <source>
        <dbReference type="ARBA" id="ARBA00022723"/>
    </source>
</evidence>
<dbReference type="SUPFAM" id="SSF140959">
    <property type="entry name" value="Indolic compounds 2,3-dioxygenase-like"/>
    <property type="match status" value="1"/>
</dbReference>
<dbReference type="PANTHER" id="PTHR28657">
    <property type="entry name" value="INDOLEAMINE 2,3-DIOXYGENASE"/>
    <property type="match status" value="1"/>
</dbReference>
<evidence type="ECO:0000256" key="3">
    <source>
        <dbReference type="ARBA" id="ARBA00023004"/>
    </source>
</evidence>
<reference evidence="4" key="1">
    <citation type="submission" date="2022-07" db="EMBL/GenBank/DDBJ databases">
        <title>Phylogenomic reconstructions and comparative analyses of Kickxellomycotina fungi.</title>
        <authorList>
            <person name="Reynolds N.K."/>
            <person name="Stajich J.E."/>
            <person name="Barry K."/>
            <person name="Grigoriev I.V."/>
            <person name="Crous P."/>
            <person name="Smith M.E."/>
        </authorList>
    </citation>
    <scope>NUCLEOTIDE SEQUENCE</scope>
    <source>
        <strain evidence="4">NRRL 1566</strain>
    </source>
</reference>
<evidence type="ECO:0000313" key="5">
    <source>
        <dbReference type="Proteomes" id="UP001139887"/>
    </source>
</evidence>
<keyword evidence="2" id="KW-0479">Metal-binding</keyword>
<dbReference type="Gene3D" id="1.20.58.480">
    <property type="match status" value="1"/>
</dbReference>
<dbReference type="OrthoDB" id="10262710at2759"/>
<dbReference type="Pfam" id="PF01231">
    <property type="entry name" value="IDO"/>
    <property type="match status" value="1"/>
</dbReference>
<dbReference type="GO" id="GO:0016702">
    <property type="term" value="F:oxidoreductase activity, acting on single donors with incorporation of molecular oxygen, incorporation of two atoms of oxygen"/>
    <property type="evidence" value="ECO:0007669"/>
    <property type="project" value="UniProtKB-ARBA"/>
</dbReference>
<proteinExistence type="inferred from homology"/>
<organism evidence="4 5">
    <name type="scientific">Coemansia brasiliensis</name>
    <dbReference type="NCBI Taxonomy" id="2650707"/>
    <lineage>
        <taxon>Eukaryota</taxon>
        <taxon>Fungi</taxon>
        <taxon>Fungi incertae sedis</taxon>
        <taxon>Zoopagomycota</taxon>
        <taxon>Kickxellomycotina</taxon>
        <taxon>Kickxellomycetes</taxon>
        <taxon>Kickxellales</taxon>
        <taxon>Kickxellaceae</taxon>
        <taxon>Coemansia</taxon>
    </lineage>
</organism>
<dbReference type="Proteomes" id="UP001139887">
    <property type="component" value="Unassembled WGS sequence"/>
</dbReference>
<evidence type="ECO:0000256" key="1">
    <source>
        <dbReference type="ARBA" id="ARBA00007119"/>
    </source>
</evidence>
<dbReference type="InterPro" id="IPR000898">
    <property type="entry name" value="Indolamine_dOase"/>
</dbReference>
<dbReference type="GO" id="GO:0046872">
    <property type="term" value="F:metal ion binding"/>
    <property type="evidence" value="ECO:0007669"/>
    <property type="project" value="UniProtKB-KW"/>
</dbReference>